<evidence type="ECO:0000313" key="3">
    <source>
        <dbReference type="Proteomes" id="UP000192920"/>
    </source>
</evidence>
<accession>A0A1Y6BP61</accession>
<reference evidence="3" key="1">
    <citation type="submission" date="2017-04" db="EMBL/GenBank/DDBJ databases">
        <authorList>
            <person name="Varghese N."/>
            <person name="Submissions S."/>
        </authorList>
    </citation>
    <scope>NUCLEOTIDE SEQUENCE [LARGE SCALE GENOMIC DNA]</scope>
    <source>
        <strain evidence="3">DSM 22618</strain>
    </source>
</reference>
<organism evidence="2 3">
    <name type="scientific">Pseudogulbenkiania subflava DSM 22618</name>
    <dbReference type="NCBI Taxonomy" id="1123014"/>
    <lineage>
        <taxon>Bacteria</taxon>
        <taxon>Pseudomonadati</taxon>
        <taxon>Pseudomonadota</taxon>
        <taxon>Betaproteobacteria</taxon>
        <taxon>Neisseriales</taxon>
        <taxon>Chromobacteriaceae</taxon>
        <taxon>Pseudogulbenkiania</taxon>
    </lineage>
</organism>
<keyword evidence="3" id="KW-1185">Reference proteome</keyword>
<dbReference type="Pfam" id="PF23947">
    <property type="entry name" value="DUF7281"/>
    <property type="match status" value="1"/>
</dbReference>
<dbReference type="EMBL" id="FXAG01000009">
    <property type="protein sequence ID" value="SMF22101.1"/>
    <property type="molecule type" value="Genomic_DNA"/>
</dbReference>
<dbReference type="InterPro" id="IPR036078">
    <property type="entry name" value="Spo11/TopoVI_A_sf"/>
</dbReference>
<evidence type="ECO:0000313" key="2">
    <source>
        <dbReference type="EMBL" id="SMF22101.1"/>
    </source>
</evidence>
<feature type="domain" description="DUF7281" evidence="1">
    <location>
        <begin position="100"/>
        <end position="276"/>
    </location>
</feature>
<dbReference type="STRING" id="1123014.SAMN02745746_01947"/>
<gene>
    <name evidence="2" type="ORF">SAMN02745746_01947</name>
</gene>
<protein>
    <recommendedName>
        <fullName evidence="1">DUF7281 domain-containing protein</fullName>
    </recommendedName>
</protein>
<dbReference type="AlphaFoldDB" id="A0A1Y6BP61"/>
<dbReference type="SUPFAM" id="SSF56726">
    <property type="entry name" value="DNA topoisomerase IV, alpha subunit"/>
    <property type="match status" value="1"/>
</dbReference>
<proteinExistence type="predicted"/>
<evidence type="ECO:0000259" key="1">
    <source>
        <dbReference type="Pfam" id="PF23947"/>
    </source>
</evidence>
<dbReference type="GO" id="GO:0005694">
    <property type="term" value="C:chromosome"/>
    <property type="evidence" value="ECO:0007669"/>
    <property type="project" value="InterPro"/>
</dbReference>
<dbReference type="Proteomes" id="UP000192920">
    <property type="component" value="Unassembled WGS sequence"/>
</dbReference>
<dbReference type="GO" id="GO:0003677">
    <property type="term" value="F:DNA binding"/>
    <property type="evidence" value="ECO:0007669"/>
    <property type="project" value="InterPro"/>
</dbReference>
<dbReference type="InterPro" id="IPR055705">
    <property type="entry name" value="DUF7281"/>
</dbReference>
<dbReference type="RefSeq" id="WP_143477793.1">
    <property type="nucleotide sequence ID" value="NZ_FXAG01000009.1"/>
</dbReference>
<name>A0A1Y6BP61_9NEIS</name>
<dbReference type="Gene3D" id="3.40.1360.10">
    <property type="match status" value="1"/>
</dbReference>
<sequence length="279" mass="30604">MEKSLITSLLRVYHSDKIRHGASGVLSRFVEGYNIGQRVGASLAFSDADKEDIRKLLLATEGIDATTTVPDQWNGLSRAESLAHGGNEKLTDVSVRSDRVAVKALPGKSLLLNGQHTTLPNGVNLDINWSWLVSNCGHSTVLLIENWEVFDRIHQVTFDLSQAGENPIIVFRGSPVYRQDHVMSLLNALSLPVFAFVDYDPAGLVIAQSLPHFAGLISPPSGDLEAALVTTKNYQRYRNQLPEAQVVLNASDTPDIANLWNLLQSHGAALPQEYFLMAH</sequence>